<dbReference type="PANTHER" id="PTHR21659:SF112">
    <property type="entry name" value="PROTEIN SNA2-RELATED"/>
    <property type="match status" value="1"/>
</dbReference>
<dbReference type="Pfam" id="PF01679">
    <property type="entry name" value="Pmp3"/>
    <property type="match status" value="1"/>
</dbReference>
<evidence type="ECO:0000256" key="1">
    <source>
        <dbReference type="ARBA" id="ARBA00004370"/>
    </source>
</evidence>
<evidence type="ECO:0000256" key="5">
    <source>
        <dbReference type="ARBA" id="ARBA00023136"/>
    </source>
</evidence>
<sequence length="117" mass="13367">MTKVVSSNFDVLLYFIAIVLPPVSVFCKRGCAADFWINILLCILGWIPGVLHAWYTRRPLEPNVLVELIGFGLGTSYRNRRVPYKTYITPIMSIYLILSSICIKCYQAPLQFVVSNY</sequence>
<evidence type="ECO:0008006" key="9">
    <source>
        <dbReference type="Google" id="ProtNLM"/>
    </source>
</evidence>
<dbReference type="AlphaFoldDB" id="A0A9P5Y1P2"/>
<evidence type="ECO:0000256" key="2">
    <source>
        <dbReference type="ARBA" id="ARBA00009530"/>
    </source>
</evidence>
<accession>A0A9P5Y1P2</accession>
<dbReference type="Proteomes" id="UP000807353">
    <property type="component" value="Unassembled WGS sequence"/>
</dbReference>
<keyword evidence="3 6" id="KW-0812">Transmembrane</keyword>
<dbReference type="PANTHER" id="PTHR21659">
    <property type="entry name" value="HYDROPHOBIC PROTEIN RCI2 LOW TEMPERATURE AND SALT RESPONSIVE PROTEIN LTI6 -RELATED"/>
    <property type="match status" value="1"/>
</dbReference>
<proteinExistence type="inferred from homology"/>
<keyword evidence="8" id="KW-1185">Reference proteome</keyword>
<comment type="subcellular location">
    <subcellularLocation>
        <location evidence="1">Membrane</location>
    </subcellularLocation>
</comment>
<name>A0A9P5Y1P2_9AGAR</name>
<gene>
    <name evidence="7" type="ORF">BDZ94DRAFT_990041</name>
</gene>
<feature type="transmembrane region" description="Helical" evidence="6">
    <location>
        <begin position="12"/>
        <end position="28"/>
    </location>
</feature>
<evidence type="ECO:0000256" key="3">
    <source>
        <dbReference type="ARBA" id="ARBA00022692"/>
    </source>
</evidence>
<keyword evidence="4 6" id="KW-1133">Transmembrane helix</keyword>
<feature type="transmembrane region" description="Helical" evidence="6">
    <location>
        <begin position="35"/>
        <end position="55"/>
    </location>
</feature>
<organism evidence="7 8">
    <name type="scientific">Collybia nuda</name>
    <dbReference type="NCBI Taxonomy" id="64659"/>
    <lineage>
        <taxon>Eukaryota</taxon>
        <taxon>Fungi</taxon>
        <taxon>Dikarya</taxon>
        <taxon>Basidiomycota</taxon>
        <taxon>Agaricomycotina</taxon>
        <taxon>Agaricomycetes</taxon>
        <taxon>Agaricomycetidae</taxon>
        <taxon>Agaricales</taxon>
        <taxon>Tricholomatineae</taxon>
        <taxon>Clitocybaceae</taxon>
        <taxon>Collybia</taxon>
    </lineage>
</organism>
<evidence type="ECO:0000313" key="8">
    <source>
        <dbReference type="Proteomes" id="UP000807353"/>
    </source>
</evidence>
<protein>
    <recommendedName>
        <fullName evidence="9">Plasma membrane proteolipid 3</fullName>
    </recommendedName>
</protein>
<evidence type="ECO:0000256" key="6">
    <source>
        <dbReference type="SAM" id="Phobius"/>
    </source>
</evidence>
<evidence type="ECO:0000256" key="4">
    <source>
        <dbReference type="ARBA" id="ARBA00022989"/>
    </source>
</evidence>
<feature type="transmembrane region" description="Helical" evidence="6">
    <location>
        <begin position="87"/>
        <end position="106"/>
    </location>
</feature>
<dbReference type="InterPro" id="IPR000612">
    <property type="entry name" value="PMP3"/>
</dbReference>
<dbReference type="EMBL" id="MU150311">
    <property type="protein sequence ID" value="KAF9459706.1"/>
    <property type="molecule type" value="Genomic_DNA"/>
</dbReference>
<dbReference type="OrthoDB" id="2802411at2759"/>
<comment type="similarity">
    <text evidence="2">Belongs to the UPF0057 (PMP3) family.</text>
</comment>
<evidence type="ECO:0000313" key="7">
    <source>
        <dbReference type="EMBL" id="KAF9459706.1"/>
    </source>
</evidence>
<comment type="caution">
    <text evidence="7">The sequence shown here is derived from an EMBL/GenBank/DDBJ whole genome shotgun (WGS) entry which is preliminary data.</text>
</comment>
<dbReference type="GO" id="GO:0016020">
    <property type="term" value="C:membrane"/>
    <property type="evidence" value="ECO:0007669"/>
    <property type="project" value="UniProtKB-SubCell"/>
</dbReference>
<keyword evidence="5 6" id="KW-0472">Membrane</keyword>
<reference evidence="7" key="1">
    <citation type="submission" date="2020-11" db="EMBL/GenBank/DDBJ databases">
        <authorList>
            <consortium name="DOE Joint Genome Institute"/>
            <person name="Ahrendt S."/>
            <person name="Riley R."/>
            <person name="Andreopoulos W."/>
            <person name="Labutti K."/>
            <person name="Pangilinan J."/>
            <person name="Ruiz-Duenas F.J."/>
            <person name="Barrasa J.M."/>
            <person name="Sanchez-Garcia M."/>
            <person name="Camarero S."/>
            <person name="Miyauchi S."/>
            <person name="Serrano A."/>
            <person name="Linde D."/>
            <person name="Babiker R."/>
            <person name="Drula E."/>
            <person name="Ayuso-Fernandez I."/>
            <person name="Pacheco R."/>
            <person name="Padilla G."/>
            <person name="Ferreira P."/>
            <person name="Barriuso J."/>
            <person name="Kellner H."/>
            <person name="Castanera R."/>
            <person name="Alfaro M."/>
            <person name="Ramirez L."/>
            <person name="Pisabarro A.G."/>
            <person name="Kuo A."/>
            <person name="Tritt A."/>
            <person name="Lipzen A."/>
            <person name="He G."/>
            <person name="Yan M."/>
            <person name="Ng V."/>
            <person name="Cullen D."/>
            <person name="Martin F."/>
            <person name="Rosso M.-N."/>
            <person name="Henrissat B."/>
            <person name="Hibbett D."/>
            <person name="Martinez A.T."/>
            <person name="Grigoriev I.V."/>
        </authorList>
    </citation>
    <scope>NUCLEOTIDE SEQUENCE</scope>
    <source>
        <strain evidence="7">CBS 247.69</strain>
    </source>
</reference>